<gene>
    <name evidence="1" type="ORF">SAMN05216337_1001232</name>
</gene>
<protein>
    <recommendedName>
        <fullName evidence="3">DUF968 domain-containing protein</fullName>
    </recommendedName>
</protein>
<evidence type="ECO:0000313" key="1">
    <source>
        <dbReference type="EMBL" id="SDC09193.1"/>
    </source>
</evidence>
<organism evidence="1 2">
    <name type="scientific">Bradyrhizobium brasilense</name>
    <dbReference type="NCBI Taxonomy" id="1419277"/>
    <lineage>
        <taxon>Bacteria</taxon>
        <taxon>Pseudomonadati</taxon>
        <taxon>Pseudomonadota</taxon>
        <taxon>Alphaproteobacteria</taxon>
        <taxon>Hyphomicrobiales</taxon>
        <taxon>Nitrobacteraceae</taxon>
        <taxon>Bradyrhizobium</taxon>
    </lineage>
</organism>
<dbReference type="AlphaFoldDB" id="A0A1G6IRZ3"/>
<dbReference type="Proteomes" id="UP000199245">
    <property type="component" value="Unassembled WGS sequence"/>
</dbReference>
<reference evidence="1 2" key="1">
    <citation type="submission" date="2016-10" db="EMBL/GenBank/DDBJ databases">
        <authorList>
            <person name="de Groot N.N."/>
        </authorList>
    </citation>
    <scope>NUCLEOTIDE SEQUENCE [LARGE SCALE GENOMIC DNA]</scope>
    <source>
        <strain evidence="1 2">R5</strain>
    </source>
</reference>
<dbReference type="RefSeq" id="WP_092077790.1">
    <property type="nucleotide sequence ID" value="NZ_FMZW01000001.1"/>
</dbReference>
<sequence>MPLPRPQRCFPPSPPGALLKRVDVQPRLRRFEQGEGREPSYLAMVRQLPCLSCGMEPSEAAHVRMASAAFGKASGLGKKPDDKWALPLCSSDHRLARNAQHNRSELAFWHELGINPLIVATQLYAARGDMVAMRAIVFIAIAQRSAAS</sequence>
<accession>A0A1G6IRZ3</accession>
<dbReference type="Pfam" id="PF06147">
    <property type="entry name" value="DUF968"/>
    <property type="match status" value="1"/>
</dbReference>
<dbReference type="EMBL" id="FMZW01000001">
    <property type="protein sequence ID" value="SDC09193.1"/>
    <property type="molecule type" value="Genomic_DNA"/>
</dbReference>
<evidence type="ECO:0000313" key="2">
    <source>
        <dbReference type="Proteomes" id="UP000199245"/>
    </source>
</evidence>
<evidence type="ECO:0008006" key="3">
    <source>
        <dbReference type="Google" id="ProtNLM"/>
    </source>
</evidence>
<dbReference type="InterPro" id="IPR010373">
    <property type="entry name" value="DUF968"/>
</dbReference>
<proteinExistence type="predicted"/>
<name>A0A1G6IRZ3_9BRAD</name>